<proteinExistence type="predicted"/>
<dbReference type="STRING" id="1314785.A0A165DRQ6"/>
<gene>
    <name evidence="1" type="ORF">LAESUDRAFT_655737</name>
</gene>
<dbReference type="AlphaFoldDB" id="A0A165DRQ6"/>
<organism evidence="1 2">
    <name type="scientific">Laetiporus sulphureus 93-53</name>
    <dbReference type="NCBI Taxonomy" id="1314785"/>
    <lineage>
        <taxon>Eukaryota</taxon>
        <taxon>Fungi</taxon>
        <taxon>Dikarya</taxon>
        <taxon>Basidiomycota</taxon>
        <taxon>Agaricomycotina</taxon>
        <taxon>Agaricomycetes</taxon>
        <taxon>Polyporales</taxon>
        <taxon>Laetiporus</taxon>
    </lineage>
</organism>
<dbReference type="InParanoid" id="A0A165DRQ6"/>
<sequence>MLALLETRRLDLQGAQSYLKSTDVASETDVVRMVRILNTEIFQTVKLMASSFTVVDDPMVATHAADSLRSVLGRAVTDLLLSFPNHHDDTIVLEISLQSVIVLVVRLIISSWDLSARTSLNKSLTGAYIRLLASEDQSVAARWRSLTLRYLPQESADGKSWMTFFNEELATFLSVVFNLAGGRGDVPGAARDNIHNIVSTAFELRRMLSDDILGADYVVTLGVTGNSFSSEAMDDAYPTRGRRPKAGTRILCPFELGLHRFDKVDEEFEETLKESVVIRPKVVLESLIDDLKTG</sequence>
<dbReference type="EMBL" id="KV427630">
    <property type="protein sequence ID" value="KZT05489.1"/>
    <property type="molecule type" value="Genomic_DNA"/>
</dbReference>
<dbReference type="RefSeq" id="XP_040763229.1">
    <property type="nucleotide sequence ID" value="XM_040904577.1"/>
</dbReference>
<dbReference type="GeneID" id="63821607"/>
<reference evidence="1 2" key="1">
    <citation type="journal article" date="2016" name="Mol. Biol. Evol.">
        <title>Comparative Genomics of Early-Diverging Mushroom-Forming Fungi Provides Insights into the Origins of Lignocellulose Decay Capabilities.</title>
        <authorList>
            <person name="Nagy L.G."/>
            <person name="Riley R."/>
            <person name="Tritt A."/>
            <person name="Adam C."/>
            <person name="Daum C."/>
            <person name="Floudas D."/>
            <person name="Sun H."/>
            <person name="Yadav J.S."/>
            <person name="Pangilinan J."/>
            <person name="Larsson K.H."/>
            <person name="Matsuura K."/>
            <person name="Barry K."/>
            <person name="Labutti K."/>
            <person name="Kuo R."/>
            <person name="Ohm R.A."/>
            <person name="Bhattacharya S.S."/>
            <person name="Shirouzu T."/>
            <person name="Yoshinaga Y."/>
            <person name="Martin F.M."/>
            <person name="Grigoriev I.V."/>
            <person name="Hibbett D.S."/>
        </authorList>
    </citation>
    <scope>NUCLEOTIDE SEQUENCE [LARGE SCALE GENOMIC DNA]</scope>
    <source>
        <strain evidence="1 2">93-53</strain>
    </source>
</reference>
<evidence type="ECO:0000313" key="1">
    <source>
        <dbReference type="EMBL" id="KZT05489.1"/>
    </source>
</evidence>
<dbReference type="Proteomes" id="UP000076871">
    <property type="component" value="Unassembled WGS sequence"/>
</dbReference>
<dbReference type="OrthoDB" id="3147752at2759"/>
<evidence type="ECO:0000313" key="2">
    <source>
        <dbReference type="Proteomes" id="UP000076871"/>
    </source>
</evidence>
<protein>
    <submittedName>
        <fullName evidence="1">Uncharacterized protein</fullName>
    </submittedName>
</protein>
<accession>A0A165DRQ6</accession>
<keyword evidence="2" id="KW-1185">Reference proteome</keyword>
<name>A0A165DRQ6_9APHY</name>